<accession>A0ABW3CMR7</accession>
<dbReference type="GO" id="GO:0051213">
    <property type="term" value="F:dioxygenase activity"/>
    <property type="evidence" value="ECO:0007669"/>
    <property type="project" value="UniProtKB-KW"/>
</dbReference>
<evidence type="ECO:0000313" key="2">
    <source>
        <dbReference type="Proteomes" id="UP001597083"/>
    </source>
</evidence>
<dbReference type="InterPro" id="IPR008775">
    <property type="entry name" value="Phytyl_CoA_dOase-like"/>
</dbReference>
<reference evidence="2" key="1">
    <citation type="journal article" date="2019" name="Int. J. Syst. Evol. Microbiol.">
        <title>The Global Catalogue of Microorganisms (GCM) 10K type strain sequencing project: providing services to taxonomists for standard genome sequencing and annotation.</title>
        <authorList>
            <consortium name="The Broad Institute Genomics Platform"/>
            <consortium name="The Broad Institute Genome Sequencing Center for Infectious Disease"/>
            <person name="Wu L."/>
            <person name="Ma J."/>
        </authorList>
    </citation>
    <scope>NUCLEOTIDE SEQUENCE [LARGE SCALE GENOMIC DNA]</scope>
    <source>
        <strain evidence="2">JCM 31696</strain>
    </source>
</reference>
<keyword evidence="1" id="KW-0560">Oxidoreductase</keyword>
<gene>
    <name evidence="1" type="ORF">ACFQ07_25440</name>
</gene>
<proteinExistence type="predicted"/>
<dbReference type="Proteomes" id="UP001597083">
    <property type="component" value="Unassembled WGS sequence"/>
</dbReference>
<dbReference type="Gene3D" id="2.60.120.620">
    <property type="entry name" value="q2cbj1_9rhob like domain"/>
    <property type="match status" value="1"/>
</dbReference>
<evidence type="ECO:0000313" key="1">
    <source>
        <dbReference type="EMBL" id="MFD0855611.1"/>
    </source>
</evidence>
<sequence>RITEPGGDAVRAVYASHLRQPEYAHLTRDPRLVVPAQRLIGGDLYLYQFKINAKPAFGGDGWAWHQDYIAWKIADGIPGPRLVNFVLFLDGVDEFNGPIVFVPGSHRDGMLRRERSTTHRSDQHLDPDDISLTPAEMRGLIERHCMRSPKGGPGTVVAFHPEIVHGSAANMSPFPRRVAILTYNDVRNTPRGTPRPEYLVCRDTRPLRVPEMA</sequence>
<dbReference type="PANTHER" id="PTHR20883:SF48">
    <property type="entry name" value="ECTOINE DIOXYGENASE"/>
    <property type="match status" value="1"/>
</dbReference>
<dbReference type="EMBL" id="JBHTIR010003687">
    <property type="protein sequence ID" value="MFD0855611.1"/>
    <property type="molecule type" value="Genomic_DNA"/>
</dbReference>
<comment type="caution">
    <text evidence="1">The sequence shown here is derived from an EMBL/GenBank/DDBJ whole genome shotgun (WGS) entry which is preliminary data.</text>
</comment>
<keyword evidence="2" id="KW-1185">Reference proteome</keyword>
<dbReference type="SUPFAM" id="SSF51197">
    <property type="entry name" value="Clavaminate synthase-like"/>
    <property type="match status" value="1"/>
</dbReference>
<protein>
    <submittedName>
        <fullName evidence="1">Phytanoyl-CoA dioxygenase family protein</fullName>
    </submittedName>
</protein>
<dbReference type="PANTHER" id="PTHR20883">
    <property type="entry name" value="PHYTANOYL-COA DIOXYGENASE DOMAIN CONTAINING 1"/>
    <property type="match status" value="1"/>
</dbReference>
<name>A0ABW3CMR7_9ACTN</name>
<feature type="non-terminal residue" evidence="1">
    <location>
        <position position="1"/>
    </location>
</feature>
<keyword evidence="1" id="KW-0223">Dioxygenase</keyword>
<dbReference type="Pfam" id="PF05721">
    <property type="entry name" value="PhyH"/>
    <property type="match status" value="1"/>
</dbReference>
<organism evidence="1 2">
    <name type="scientific">Actinomadura adrarensis</name>
    <dbReference type="NCBI Taxonomy" id="1819600"/>
    <lineage>
        <taxon>Bacteria</taxon>
        <taxon>Bacillati</taxon>
        <taxon>Actinomycetota</taxon>
        <taxon>Actinomycetes</taxon>
        <taxon>Streptosporangiales</taxon>
        <taxon>Thermomonosporaceae</taxon>
        <taxon>Actinomadura</taxon>
    </lineage>
</organism>